<comment type="caution">
    <text evidence="1">The sequence shown here is derived from an EMBL/GenBank/DDBJ whole genome shotgun (WGS) entry which is preliminary data.</text>
</comment>
<protein>
    <submittedName>
        <fullName evidence="1">Uncharacterized protein</fullName>
    </submittedName>
</protein>
<gene>
    <name evidence="1" type="ORF">RF11_09111</name>
</gene>
<accession>A0A0C2NAJ5</accession>
<dbReference type="EMBL" id="JWZT01000858">
    <property type="protein sequence ID" value="KII73395.1"/>
    <property type="molecule type" value="Genomic_DNA"/>
</dbReference>
<keyword evidence="2" id="KW-1185">Reference proteome</keyword>
<dbReference type="OrthoDB" id="10648195at2759"/>
<proteinExistence type="predicted"/>
<evidence type="ECO:0000313" key="1">
    <source>
        <dbReference type="EMBL" id="KII73395.1"/>
    </source>
</evidence>
<organism evidence="1 2">
    <name type="scientific">Thelohanellus kitauei</name>
    <name type="common">Myxosporean</name>
    <dbReference type="NCBI Taxonomy" id="669202"/>
    <lineage>
        <taxon>Eukaryota</taxon>
        <taxon>Metazoa</taxon>
        <taxon>Cnidaria</taxon>
        <taxon>Myxozoa</taxon>
        <taxon>Myxosporea</taxon>
        <taxon>Bivalvulida</taxon>
        <taxon>Platysporina</taxon>
        <taxon>Myxobolidae</taxon>
        <taxon>Thelohanellus</taxon>
    </lineage>
</organism>
<evidence type="ECO:0000313" key="2">
    <source>
        <dbReference type="Proteomes" id="UP000031668"/>
    </source>
</evidence>
<sequence length="1608" mass="186982">MRNGVEDNVEYDNEKIIPLSENTQGSSESGETLQDLKLKFSILINQMVKKIPSVNSETKDYLTVLLHSVINFENLDECWLENFFKFISLKPGPIDINTETRRVTFSIITQVLEKFDPDVIAKLFLDFADKWIFEPPARELVMRVAALFGTVLPPPAILQYIQQSQVGLKNVQSKYENVLADLVNFSFPPEGQINEDVVSSSKFVNRLEELKLSSVSEDAFALEIFISMICSGSKIIRNVTSKKIGIMLSNLRLVRVVSQLISVILYNIDVAENEVDFESAKYLLLLKIKVPLENLIDNIISIWLCEHREKAFHFLNLFVSLSGESFDRFMARVVNITQTLIGLHFDRVFDVLVEFWYKYDDKSLIFISNVIKLSQSDYISLFLNKLFETCFESLEFTLFIVQASRTVGFVFLECCFENLSAADQLPSQNPSFRYVVLNDQLVKCFHDIRLIFLTCIAKFLSELSVVPADVISQVCLGIRNILLIQPVYYYLPKCYKSRIVEVDYEFIKHQLMLLIISHDYNIIVNILELLCHFSSLFSQYNDEILRIFITVFDFVLNLEPEYDESVHEFAKVILKHGVIDTMLQVCHNPPHIISKRDLSFSLKNYQPTEEAARSNEAVIESSGVSASKHLKINNFITLQKIYIKLFLMSPEFVGPVIFQKYLCVKYIILSCAFEEIDPKKYLEFEGAELPRIISYSDSSYDPDKYVLIDLTKHIFDLSNFPSFVDNSQRHLFSHLIYENYEFLNNFMEDVWRFSIEKHNPFTAISLLSFVPHFVHQCPPDRITQLPAVLKIMYLSLSYFKCFLQEKFSQMLIVCLQETDFTQILCHLNIMLTNRYFTNPALLLFFILTSQVRDVSDHLKDFSYLESYIFDIKFQYLRDELVSAIETAFLVEKSPVILALDVWFMTLIPSETYFDTILSWVKSHHNLASVLVKDHPHAFRLMSNLLMDFWPLTISMDDIYGVELFLALQSDIEDHSYCSIRNNLFKISNSFRFGPEYYLPNIQFGHIIKSNDLDLVNFFVEHVNFESNEPSLDFLVKSLEIIQYAYPSFIILIRKLFELAESIEDHQKWPSFQRWNQSVREILIVQKNALNSDIIKRLSIIFSITEPLVARKTVNPISETSSSALIRMDHQRPQSMYCPLQITEHKLEDMRTEALSEGDMVKHLQVNYVPSSNLTECEISLVLQEQLENDPLTALASIKKSKYYANHYLSYQTLLKFLNRLAEMECHQFTSYSGEVLNIIGSLHLHPQLFISQRTVEATQNLLKEQLPKHPKFTKMLFQYLVLEIINGDFDNLTSKLDESRSEVENILNKQFEEAPKFDELIPSVQILLLFVNLNSPDSLYDRIYEIFDFGMFYKLCSKIKQSYTDELTMKILKNAFDCISSKEPDTGSQLRFLNFCKLFKLYPLLIIKNFSYFLTCLRLSLKTASFSIPNTNKPRQESLLVMQEILKIVQQYPVAEKDMIQIRKINRIFDSVIEKDYGCEVNIESDIVDLLIVKFKEDEMFKKLTISPIMVAHWLIIHPVQSIPALKSQMAFIGDCLYITCQKSHSIIPFIKSYISIFVIIPHLYQDKILEHILFRKTDLEDETVLDQYILQLFQCSIYADTFNVSCD</sequence>
<name>A0A0C2NAJ5_THEKT</name>
<dbReference type="Proteomes" id="UP000031668">
    <property type="component" value="Unassembled WGS sequence"/>
</dbReference>
<reference evidence="1 2" key="1">
    <citation type="journal article" date="2014" name="Genome Biol. Evol.">
        <title>The genome of the myxosporean Thelohanellus kitauei shows adaptations to nutrient acquisition within its fish host.</title>
        <authorList>
            <person name="Yang Y."/>
            <person name="Xiong J."/>
            <person name="Zhou Z."/>
            <person name="Huo F."/>
            <person name="Miao W."/>
            <person name="Ran C."/>
            <person name="Liu Y."/>
            <person name="Zhang J."/>
            <person name="Feng J."/>
            <person name="Wang M."/>
            <person name="Wang M."/>
            <person name="Wang L."/>
            <person name="Yao B."/>
        </authorList>
    </citation>
    <scope>NUCLEOTIDE SEQUENCE [LARGE SCALE GENOMIC DNA]</scope>
    <source>
        <strain evidence="1">Wuqing</strain>
    </source>
</reference>